<dbReference type="Proteomes" id="UP001244563">
    <property type="component" value="Unassembled WGS sequence"/>
</dbReference>
<accession>A0ABT9TL21</accession>
<protein>
    <recommendedName>
        <fullName evidence="3">Head-to-tail stopper</fullName>
    </recommendedName>
</protein>
<evidence type="ECO:0000313" key="1">
    <source>
        <dbReference type="EMBL" id="MDQ0102350.1"/>
    </source>
</evidence>
<organism evidence="1 2">
    <name type="scientific">Paenarthrobacter nicotinovorans</name>
    <name type="common">Arthrobacter nicotinovorans</name>
    <dbReference type="NCBI Taxonomy" id="29320"/>
    <lineage>
        <taxon>Bacteria</taxon>
        <taxon>Bacillati</taxon>
        <taxon>Actinomycetota</taxon>
        <taxon>Actinomycetes</taxon>
        <taxon>Micrococcales</taxon>
        <taxon>Micrococcaceae</taxon>
        <taxon>Paenarthrobacter</taxon>
    </lineage>
</organism>
<dbReference type="RefSeq" id="WP_306878008.1">
    <property type="nucleotide sequence ID" value="NZ_JAUSSW010000004.1"/>
</dbReference>
<name>A0ABT9TL21_PAENI</name>
<proteinExistence type="predicted"/>
<evidence type="ECO:0008006" key="3">
    <source>
        <dbReference type="Google" id="ProtNLM"/>
    </source>
</evidence>
<gene>
    <name evidence="1" type="ORF">J2T10_001996</name>
</gene>
<comment type="caution">
    <text evidence="1">The sequence shown here is derived from an EMBL/GenBank/DDBJ whole genome shotgun (WGS) entry which is preliminary data.</text>
</comment>
<sequence>MSIVSGFPDAWRADVVVLRGGGRDPKGNPLPATEVAVNDCIVGPRATREPADRSDIVSSTAVLYRDPDESFSFLPKDRVRVPTGALMAGEWSVDGLPGEWPLGVEVGLVRS</sequence>
<keyword evidence="2" id="KW-1185">Reference proteome</keyword>
<evidence type="ECO:0000313" key="2">
    <source>
        <dbReference type="Proteomes" id="UP001244563"/>
    </source>
</evidence>
<reference evidence="1 2" key="1">
    <citation type="submission" date="2023-07" db="EMBL/GenBank/DDBJ databases">
        <title>Sorghum-associated microbial communities from plants grown in Nebraska, USA.</title>
        <authorList>
            <person name="Schachtman D."/>
        </authorList>
    </citation>
    <scope>NUCLEOTIDE SEQUENCE [LARGE SCALE GENOMIC DNA]</scope>
    <source>
        <strain evidence="1 2">CC523</strain>
    </source>
</reference>
<dbReference type="EMBL" id="JAUSSW010000004">
    <property type="protein sequence ID" value="MDQ0102350.1"/>
    <property type="molecule type" value="Genomic_DNA"/>
</dbReference>